<evidence type="ECO:0000256" key="4">
    <source>
        <dbReference type="ARBA" id="ARBA00038299"/>
    </source>
</evidence>
<feature type="compositionally biased region" description="Low complexity" evidence="6">
    <location>
        <begin position="1219"/>
        <end position="1232"/>
    </location>
</feature>
<dbReference type="GO" id="GO:0000956">
    <property type="term" value="P:nuclear-transcribed mRNA catabolic process"/>
    <property type="evidence" value="ECO:0007669"/>
    <property type="project" value="InterPro"/>
</dbReference>
<evidence type="ECO:0000313" key="12">
    <source>
        <dbReference type="EMBL" id="CAH0754127.1"/>
    </source>
</evidence>
<dbReference type="Gene3D" id="3.40.50.12390">
    <property type="match status" value="2"/>
</dbReference>
<dbReference type="GO" id="GO:0005634">
    <property type="term" value="C:nucleus"/>
    <property type="evidence" value="ECO:0007669"/>
    <property type="project" value="TreeGrafter"/>
</dbReference>
<feature type="domain" description="Xrn1 N-terminal" evidence="7">
    <location>
        <begin position="1"/>
        <end position="196"/>
    </location>
</feature>
<dbReference type="PIRSF" id="PIRSF006743">
    <property type="entry name" value="Exonuclease_Xnr1"/>
    <property type="match status" value="1"/>
</dbReference>
<dbReference type="PANTHER" id="PTHR12341:SF7">
    <property type="entry name" value="5'-3' EXORIBONUCLEASE 1"/>
    <property type="match status" value="1"/>
</dbReference>
<keyword evidence="13" id="KW-1185">Reference proteome</keyword>
<feature type="domain" description="5'-3' exoribonuclease 1 D1" evidence="10">
    <location>
        <begin position="598"/>
        <end position="775"/>
    </location>
</feature>
<dbReference type="Pfam" id="PF18129">
    <property type="entry name" value="SH3_12"/>
    <property type="match status" value="1"/>
</dbReference>
<feature type="compositionally biased region" description="Low complexity" evidence="6">
    <location>
        <begin position="1166"/>
        <end position="1178"/>
    </location>
</feature>
<dbReference type="Pfam" id="PF18332">
    <property type="entry name" value="XRN1_D1"/>
    <property type="match status" value="1"/>
</dbReference>
<feature type="domain" description="Xrn1 helical" evidence="8">
    <location>
        <begin position="242"/>
        <end position="560"/>
    </location>
</feature>
<name>A0A9P0C7Z7_BEMTA</name>
<evidence type="ECO:0000256" key="1">
    <source>
        <dbReference type="ARBA" id="ARBA00022722"/>
    </source>
</evidence>
<dbReference type="InterPro" id="IPR041106">
    <property type="entry name" value="XRN1_D2_D3"/>
</dbReference>
<dbReference type="Gene3D" id="1.25.40.1050">
    <property type="match status" value="1"/>
</dbReference>
<evidence type="ECO:0000259" key="10">
    <source>
        <dbReference type="Pfam" id="PF18332"/>
    </source>
</evidence>
<keyword evidence="1 5" id="KW-0540">Nuclease</keyword>
<dbReference type="EC" id="3.1.13.-" evidence="5"/>
<keyword evidence="2 5" id="KW-0378">Hydrolase</keyword>
<feature type="compositionally biased region" description="Polar residues" evidence="6">
    <location>
        <begin position="1412"/>
        <end position="1454"/>
    </location>
</feature>
<dbReference type="EMBL" id="OU963862">
    <property type="protein sequence ID" value="CAH0754127.1"/>
    <property type="molecule type" value="Genomic_DNA"/>
</dbReference>
<dbReference type="Pfam" id="PF18334">
    <property type="entry name" value="XRN1_D2_D3"/>
    <property type="match status" value="1"/>
</dbReference>
<evidence type="ECO:0000256" key="2">
    <source>
        <dbReference type="ARBA" id="ARBA00022801"/>
    </source>
</evidence>
<sequence length="1476" mass="168075">MYLDMNGIIHVCSHPNDNNPHFRITEDKIFQDIFKYIEVLFRLIQPRKLFFMAVDGVAPRAKMNHQRGRRFRSAKDAENSEKLAKSKGEVLPEEKRFDSNCITPGTNFMVKLQKQLQIFVNRKISEDKMWRKIKIILSGHECPGEGEHKIMDYIRYMKSQKNYDPNTRHCIYGLDADLIMLGLCTHEPYFSLLREEVKFGKQNNMRVVSAEEIKFYLLHLSVMRDYLDLEFQDLKKRLSFPYDLECIINDWVLMGFLVGNDFIPHLPNFHIANGALPLLYNAYIEVLPTLDGYLNEEGKLNLRRFERFLKKLSEFDEDNFREKTADLKFLEGKRLRSLQAFNPDELDDGSPDELELPNDPELSALIKETNDLDSEDMDEDAIFGAEFYADKKDYYKSKMGIDMNEETIRHQAAVYIEAIQWNLHYYYDGCRSWSWFYPYHYAPYVSDITNFADLKLDFNLSKPFLPFEQLLAVLPPASKELLPVPYQRLMTEERSPIIEYYPDDFDTDLNGKKQDWEAVVLLPFIEEERLKSAMASCADELTRDEVARNSHGPMYIYSYSKSDSSVPENYNGPLKPGVHVDVVYREDLFVKPRKLVKGLCKGVNLGAYMFGFPNLRHINFKATLEKSKVMVFEQPSRYESMILNIQPQEEIKLSELASQILNKIVYVDWPFLCPAKVSQVLSEEEKYILESDGKIVSQKMTKSDLEAMQLCVSTVETRYKNKKGINVGETSILLMAHKLIGQKRVFMKNTMVSFEREFAVHGSYFVHQAVVTDIGSSEYMLTHLKPLDEVFKPDSDCFMLGHPHYGSIGKVVEVSKTGRVRIEVRVMGEPNFEIPLRNSVNVLNAYMKPHQAASRLGISPHLLSRITGTIFATKPSSEEDDGSLRKEIKVNIGLNLKFTKKLEVVPGYVRRTEQGWVYSTKTVDLIISYMRKYPTIFEHINKCNENDVYKATDLFPHSPDPNLELDALSKWLKSEPFYSIPRVSCATELLEEVIVQDVYVAVNQFYESQRRKKSVTLEVKPFLLYQPVEKLDVKLPDPSTVFYLFDRVICVRESFSVPLGLKGTVVGIQRDKQDTEDKDLLIIVLFDKDFTNSDSLDPLCKRMHRLHPQGLINISHGERLANKSSAPKSHMNAVADKTAGSWRQNNNPQSAFASVDSKEEFWNANSGSRSSGEKSNSGYFRNDFRKNNFMQSSPQHSVDKFFNKSDKYSHTPLQKHVNENSSASKSKTNSNSGDYSAMWEELQKAKNSKPKSPPPVVDPSNALKKMLQIVEAPKALSSLRPETRSLTSSGQTPNAAFATLPTNVNAPPPLLSNTQPNFMSSPDNSFPRNLNPFNLPYPGHVFGSNGTASGVLQMPPRFPSSLPPPPIVAPTHGKCAPPVVPNFPMNSVQENKNNDLSPFCNPFVPLQVTRNQVTHSPRGSASAQTSESFSGQKLQSSNGSIPPLVSNSSTNITPATAKPRKSRIAAKFMAPPDPKA</sequence>
<evidence type="ECO:0000256" key="3">
    <source>
        <dbReference type="ARBA" id="ARBA00022839"/>
    </source>
</evidence>
<dbReference type="InterPro" id="IPR041385">
    <property type="entry name" value="SH3_12"/>
</dbReference>
<evidence type="ECO:0000259" key="9">
    <source>
        <dbReference type="Pfam" id="PF18129"/>
    </source>
</evidence>
<protein>
    <recommendedName>
        <fullName evidence="5">5'-3' exoribonuclease 1</fullName>
        <ecNumber evidence="5">3.1.13.-</ecNumber>
    </recommendedName>
</protein>
<dbReference type="GO" id="GO:0016075">
    <property type="term" value="P:rRNA catabolic process"/>
    <property type="evidence" value="ECO:0007669"/>
    <property type="project" value="TreeGrafter"/>
</dbReference>
<dbReference type="InterPro" id="IPR040992">
    <property type="entry name" value="XRN1_D1"/>
</dbReference>
<evidence type="ECO:0000256" key="5">
    <source>
        <dbReference type="PIRNR" id="PIRNR006743"/>
    </source>
</evidence>
<feature type="region of interest" description="Disordered" evidence="6">
    <location>
        <begin position="1123"/>
        <end position="1202"/>
    </location>
</feature>
<dbReference type="InterPro" id="IPR027073">
    <property type="entry name" value="5_3_exoribonuclease"/>
</dbReference>
<dbReference type="InterPro" id="IPR016494">
    <property type="entry name" value="5_3_exoribonuclease_1"/>
</dbReference>
<comment type="subcellular location">
    <subcellularLocation>
        <location evidence="5">Cytoplasm</location>
    </subcellularLocation>
</comment>
<dbReference type="Pfam" id="PF17846">
    <property type="entry name" value="XRN_M"/>
    <property type="match status" value="1"/>
</dbReference>
<feature type="compositionally biased region" description="Polar residues" evidence="6">
    <location>
        <begin position="1141"/>
        <end position="1152"/>
    </location>
</feature>
<dbReference type="Proteomes" id="UP001152759">
    <property type="component" value="Chromosome 1"/>
</dbReference>
<evidence type="ECO:0000259" key="8">
    <source>
        <dbReference type="Pfam" id="PF17846"/>
    </source>
</evidence>
<feature type="region of interest" description="Disordered" evidence="6">
    <location>
        <begin position="1412"/>
        <end position="1476"/>
    </location>
</feature>
<feature type="compositionally biased region" description="Basic and acidic residues" evidence="6">
    <location>
        <begin position="73"/>
        <end position="91"/>
    </location>
</feature>
<dbReference type="PANTHER" id="PTHR12341">
    <property type="entry name" value="5'-&gt;3' EXORIBONUCLEASE"/>
    <property type="match status" value="1"/>
</dbReference>
<keyword evidence="3 5" id="KW-0269">Exonuclease</keyword>
<dbReference type="Gene3D" id="2.30.30.750">
    <property type="match status" value="1"/>
</dbReference>
<feature type="region of interest" description="Disordered" evidence="6">
    <location>
        <begin position="1214"/>
        <end position="1234"/>
    </location>
</feature>
<dbReference type="GO" id="GO:0004534">
    <property type="term" value="F:5'-3' RNA exonuclease activity"/>
    <property type="evidence" value="ECO:0007669"/>
    <property type="project" value="TreeGrafter"/>
</dbReference>
<organism evidence="12 13">
    <name type="scientific">Bemisia tabaci</name>
    <name type="common">Sweetpotato whitefly</name>
    <name type="synonym">Aleurodes tabaci</name>
    <dbReference type="NCBI Taxonomy" id="7038"/>
    <lineage>
        <taxon>Eukaryota</taxon>
        <taxon>Metazoa</taxon>
        <taxon>Ecdysozoa</taxon>
        <taxon>Arthropoda</taxon>
        <taxon>Hexapoda</taxon>
        <taxon>Insecta</taxon>
        <taxon>Pterygota</taxon>
        <taxon>Neoptera</taxon>
        <taxon>Paraneoptera</taxon>
        <taxon>Hemiptera</taxon>
        <taxon>Sternorrhyncha</taxon>
        <taxon>Aleyrodoidea</taxon>
        <taxon>Aleyrodidae</taxon>
        <taxon>Aleyrodinae</taxon>
        <taxon>Bemisia</taxon>
    </lineage>
</organism>
<feature type="domain" description="5'-3' exoribonuclease 1 SH3-like" evidence="9">
    <location>
        <begin position="1041"/>
        <end position="1104"/>
    </location>
</feature>
<feature type="region of interest" description="Disordered" evidence="6">
    <location>
        <begin position="64"/>
        <end position="91"/>
    </location>
</feature>
<keyword evidence="5" id="KW-0963">Cytoplasm</keyword>
<dbReference type="InterPro" id="IPR047008">
    <property type="entry name" value="XRN1_SH3_sf"/>
</dbReference>
<keyword evidence="5" id="KW-0694">RNA-binding</keyword>
<dbReference type="InterPro" id="IPR047007">
    <property type="entry name" value="XRN1_D1_sf"/>
</dbReference>
<dbReference type="FunFam" id="3.40.50.12390:FF:000002">
    <property type="entry name" value="5'-3' exoribonuclease 1"/>
    <property type="match status" value="1"/>
</dbReference>
<dbReference type="Pfam" id="PF03159">
    <property type="entry name" value="XRN_N"/>
    <property type="match status" value="1"/>
</dbReference>
<proteinExistence type="inferred from homology"/>
<dbReference type="GO" id="GO:0005737">
    <property type="term" value="C:cytoplasm"/>
    <property type="evidence" value="ECO:0007669"/>
    <property type="project" value="UniProtKB-SubCell"/>
</dbReference>
<dbReference type="GO" id="GO:0003723">
    <property type="term" value="F:RNA binding"/>
    <property type="evidence" value="ECO:0007669"/>
    <property type="project" value="UniProtKB-KW"/>
</dbReference>
<dbReference type="CDD" id="cd18673">
    <property type="entry name" value="PIN_XRN1-2-like"/>
    <property type="match status" value="1"/>
</dbReference>
<dbReference type="InterPro" id="IPR041412">
    <property type="entry name" value="Xrn1_helical"/>
</dbReference>
<evidence type="ECO:0000259" key="11">
    <source>
        <dbReference type="Pfam" id="PF18334"/>
    </source>
</evidence>
<dbReference type="Gene3D" id="2.170.260.40">
    <property type="match status" value="1"/>
</dbReference>
<comment type="similarity">
    <text evidence="4 5">Belongs to the 5'-3' exonuclease family.</text>
</comment>
<dbReference type="InterPro" id="IPR004859">
    <property type="entry name" value="Xrn1_N"/>
</dbReference>
<evidence type="ECO:0000256" key="6">
    <source>
        <dbReference type="SAM" id="MobiDB-lite"/>
    </source>
</evidence>
<gene>
    <name evidence="12" type="ORF">BEMITA_LOCUS1375</name>
</gene>
<reference evidence="12" key="1">
    <citation type="submission" date="2021-12" db="EMBL/GenBank/DDBJ databases">
        <authorList>
            <person name="King R."/>
        </authorList>
    </citation>
    <scope>NUCLEOTIDE SEQUENCE</scope>
</reference>
<feature type="domain" description="Exoribonuclease Xrn1 D2/D3" evidence="11">
    <location>
        <begin position="786"/>
        <end position="1011"/>
    </location>
</feature>
<evidence type="ECO:0000259" key="7">
    <source>
        <dbReference type="Pfam" id="PF03159"/>
    </source>
</evidence>
<evidence type="ECO:0000313" key="13">
    <source>
        <dbReference type="Proteomes" id="UP001152759"/>
    </source>
</evidence>
<accession>A0A9P0C7Z7</accession>